<name>A0A6L3SYE9_9HYPH</name>
<sequence>MPFKPKSSAETKAAALASAIVRAADADGAPLRIGIGRLRQGNPRLTPLAIGQMFRRHRDIIDAVLSDRGYHLVDYSDQGPGRGMEFEVGPA</sequence>
<evidence type="ECO:0000313" key="2">
    <source>
        <dbReference type="Proteomes" id="UP000474159"/>
    </source>
</evidence>
<reference evidence="1 2" key="1">
    <citation type="submission" date="2019-09" db="EMBL/GenBank/DDBJ databases">
        <title>YIM 48816 draft genome.</title>
        <authorList>
            <person name="Jiang L."/>
        </authorList>
    </citation>
    <scope>NUCLEOTIDE SEQUENCE [LARGE SCALE GENOMIC DNA]</scope>
    <source>
        <strain evidence="1 2">YIM 48816</strain>
    </source>
</reference>
<keyword evidence="2" id="KW-1185">Reference proteome</keyword>
<accession>A0A6L3SYE9</accession>
<protein>
    <submittedName>
        <fullName evidence="1">Adenylosuccinate synthase</fullName>
    </submittedName>
</protein>
<gene>
    <name evidence="1" type="ORF">F6X53_13215</name>
</gene>
<organism evidence="1 2">
    <name type="scientific">Methylobacterium soli</name>
    <dbReference type="NCBI Taxonomy" id="553447"/>
    <lineage>
        <taxon>Bacteria</taxon>
        <taxon>Pseudomonadati</taxon>
        <taxon>Pseudomonadota</taxon>
        <taxon>Alphaproteobacteria</taxon>
        <taxon>Hyphomicrobiales</taxon>
        <taxon>Methylobacteriaceae</taxon>
        <taxon>Methylobacterium</taxon>
    </lineage>
</organism>
<dbReference type="EMBL" id="VZZK01000011">
    <property type="protein sequence ID" value="KAB1078954.1"/>
    <property type="molecule type" value="Genomic_DNA"/>
</dbReference>
<comment type="caution">
    <text evidence="1">The sequence shown here is derived from an EMBL/GenBank/DDBJ whole genome shotgun (WGS) entry which is preliminary data.</text>
</comment>
<dbReference type="Proteomes" id="UP000474159">
    <property type="component" value="Unassembled WGS sequence"/>
</dbReference>
<dbReference type="OrthoDB" id="7996850at2"/>
<proteinExistence type="predicted"/>
<dbReference type="AlphaFoldDB" id="A0A6L3SYE9"/>
<dbReference type="RefSeq" id="WP_151000487.1">
    <property type="nucleotide sequence ID" value="NZ_BPQY01000126.1"/>
</dbReference>
<evidence type="ECO:0000313" key="1">
    <source>
        <dbReference type="EMBL" id="KAB1078954.1"/>
    </source>
</evidence>